<feature type="transmembrane region" description="Helical" evidence="2">
    <location>
        <begin position="135"/>
        <end position="158"/>
    </location>
</feature>
<keyword evidence="2" id="KW-1133">Transmembrane helix</keyword>
<reference evidence="3" key="1">
    <citation type="submission" date="2022-07" db="EMBL/GenBank/DDBJ databases">
        <title>Draft genome sequence of Zalerion maritima ATCC 34329, a (micro)plastics degrading marine fungus.</title>
        <authorList>
            <person name="Paco A."/>
            <person name="Goncalves M.F.M."/>
            <person name="Rocha-Santos T.A.P."/>
            <person name="Alves A."/>
        </authorList>
    </citation>
    <scope>NUCLEOTIDE SEQUENCE</scope>
    <source>
        <strain evidence="3">ATCC 34329</strain>
    </source>
</reference>
<feature type="compositionally biased region" description="Polar residues" evidence="1">
    <location>
        <begin position="218"/>
        <end position="227"/>
    </location>
</feature>
<evidence type="ECO:0000256" key="1">
    <source>
        <dbReference type="SAM" id="MobiDB-lite"/>
    </source>
</evidence>
<feature type="region of interest" description="Disordered" evidence="1">
    <location>
        <begin position="280"/>
        <end position="323"/>
    </location>
</feature>
<dbReference type="EMBL" id="JAKWBI020000318">
    <property type="protein sequence ID" value="KAJ2896679.1"/>
    <property type="molecule type" value="Genomic_DNA"/>
</dbReference>
<sequence>MTSSLSLNPIYPLSQPLRKPDGGLNFHGYPTALTFIHHTITKTSQINIAQRRRDRHSVIAVMAPLPLRNAERIASALMPPSLRRRASTIFPPLRPSRSPSTLPIASMPHLRPRQNTDNFVTETYGAVDSSPSPGAIVGIVLGSIAGFLLFLWLVHLCIHFGKPPIIFEGTIASRSGTSVVTSHRHSRRSKSPSSRSHSRRRSRRKSGGHRRETVEILRTTSHPQTGQPRAPSVIEVVENRRRSTSRPVVVPLDPSETATETQTTTTDDIIVVEPPLVARRHSQRNSGHSHRHHRRSSGYRGVHPERFAGGNEPVREVRRSGGH</sequence>
<feature type="compositionally biased region" description="Basic residues" evidence="1">
    <location>
        <begin position="280"/>
        <end position="297"/>
    </location>
</feature>
<accession>A0AAD5RLC1</accession>
<feature type="compositionally biased region" description="Low complexity" evidence="1">
    <location>
        <begin position="245"/>
        <end position="264"/>
    </location>
</feature>
<dbReference type="Proteomes" id="UP001201980">
    <property type="component" value="Unassembled WGS sequence"/>
</dbReference>
<organism evidence="3 4">
    <name type="scientific">Zalerion maritima</name>
    <dbReference type="NCBI Taxonomy" id="339359"/>
    <lineage>
        <taxon>Eukaryota</taxon>
        <taxon>Fungi</taxon>
        <taxon>Dikarya</taxon>
        <taxon>Ascomycota</taxon>
        <taxon>Pezizomycotina</taxon>
        <taxon>Sordariomycetes</taxon>
        <taxon>Lulworthiomycetidae</taxon>
        <taxon>Lulworthiales</taxon>
        <taxon>Lulworthiaceae</taxon>
        <taxon>Zalerion</taxon>
    </lineage>
</organism>
<protein>
    <submittedName>
        <fullName evidence="3">Uncharacterized protein</fullName>
    </submittedName>
</protein>
<keyword evidence="2" id="KW-0812">Transmembrane</keyword>
<gene>
    <name evidence="3" type="ORF">MKZ38_005303</name>
</gene>
<evidence type="ECO:0000256" key="2">
    <source>
        <dbReference type="SAM" id="Phobius"/>
    </source>
</evidence>
<name>A0AAD5RLC1_9PEZI</name>
<evidence type="ECO:0000313" key="4">
    <source>
        <dbReference type="Proteomes" id="UP001201980"/>
    </source>
</evidence>
<proteinExistence type="predicted"/>
<keyword evidence="4" id="KW-1185">Reference proteome</keyword>
<keyword evidence="2" id="KW-0472">Membrane</keyword>
<feature type="compositionally biased region" description="Basic residues" evidence="1">
    <location>
        <begin position="182"/>
        <end position="208"/>
    </location>
</feature>
<feature type="compositionally biased region" description="Basic and acidic residues" evidence="1">
    <location>
        <begin position="313"/>
        <end position="323"/>
    </location>
</feature>
<evidence type="ECO:0000313" key="3">
    <source>
        <dbReference type="EMBL" id="KAJ2896679.1"/>
    </source>
</evidence>
<comment type="caution">
    <text evidence="3">The sequence shown here is derived from an EMBL/GenBank/DDBJ whole genome shotgun (WGS) entry which is preliminary data.</text>
</comment>
<feature type="region of interest" description="Disordered" evidence="1">
    <location>
        <begin position="178"/>
        <end position="264"/>
    </location>
</feature>
<dbReference type="AlphaFoldDB" id="A0AAD5RLC1"/>